<dbReference type="EMBL" id="SMMG02000005">
    <property type="protein sequence ID" value="KAA3473376.1"/>
    <property type="molecule type" value="Genomic_DNA"/>
</dbReference>
<keyword evidence="2" id="KW-1185">Reference proteome</keyword>
<dbReference type="InterPro" id="IPR036691">
    <property type="entry name" value="Endo/exonu/phosph_ase_sf"/>
</dbReference>
<keyword evidence="1" id="KW-0378">Hydrolase</keyword>
<dbReference type="AlphaFoldDB" id="A0A5B6VW37"/>
<keyword evidence="1" id="KW-0269">Exonuclease</keyword>
<evidence type="ECO:0000313" key="1">
    <source>
        <dbReference type="EMBL" id="KAA3473376.1"/>
    </source>
</evidence>
<dbReference type="GO" id="GO:0004527">
    <property type="term" value="F:exonuclease activity"/>
    <property type="evidence" value="ECO:0007669"/>
    <property type="project" value="UniProtKB-KW"/>
</dbReference>
<dbReference type="SUPFAM" id="SSF56219">
    <property type="entry name" value="DNase I-like"/>
    <property type="match status" value="1"/>
</dbReference>
<dbReference type="Proteomes" id="UP000325315">
    <property type="component" value="Unassembled WGS sequence"/>
</dbReference>
<accession>A0A5B6VW37</accession>
<keyword evidence="1" id="KW-0540">Nuclease</keyword>
<organism evidence="1 2">
    <name type="scientific">Gossypium australe</name>
    <dbReference type="NCBI Taxonomy" id="47621"/>
    <lineage>
        <taxon>Eukaryota</taxon>
        <taxon>Viridiplantae</taxon>
        <taxon>Streptophyta</taxon>
        <taxon>Embryophyta</taxon>
        <taxon>Tracheophyta</taxon>
        <taxon>Spermatophyta</taxon>
        <taxon>Magnoliopsida</taxon>
        <taxon>eudicotyledons</taxon>
        <taxon>Gunneridae</taxon>
        <taxon>Pentapetalae</taxon>
        <taxon>rosids</taxon>
        <taxon>malvids</taxon>
        <taxon>Malvales</taxon>
        <taxon>Malvaceae</taxon>
        <taxon>Malvoideae</taxon>
        <taxon>Gossypium</taxon>
    </lineage>
</organism>
<evidence type="ECO:0000313" key="2">
    <source>
        <dbReference type="Proteomes" id="UP000325315"/>
    </source>
</evidence>
<name>A0A5B6VW37_9ROSI</name>
<protein>
    <submittedName>
        <fullName evidence="1">Endonuclease/exonuclease/phosphatase family protein</fullName>
    </submittedName>
</protein>
<sequence>MKTFCRNVRNLGRPQAVRRLRHMLKVYSPQIVFLIETSTYAKAWRRNSTTTLRSFSKYHIYIEFKEGDEGNKWRFTSFYGASDLRHREDT</sequence>
<proteinExistence type="predicted"/>
<gene>
    <name evidence="1" type="ORF">EPI10_023755</name>
</gene>
<comment type="caution">
    <text evidence="1">The sequence shown here is derived from an EMBL/GenBank/DDBJ whole genome shotgun (WGS) entry which is preliminary data.</text>
</comment>
<dbReference type="GO" id="GO:0004519">
    <property type="term" value="F:endonuclease activity"/>
    <property type="evidence" value="ECO:0007669"/>
    <property type="project" value="UniProtKB-KW"/>
</dbReference>
<keyword evidence="1" id="KW-0255">Endonuclease</keyword>
<reference evidence="2" key="1">
    <citation type="journal article" date="2019" name="Plant Biotechnol. J.">
        <title>Genome sequencing of the Australian wild diploid species Gossypium australe highlights disease resistance and delayed gland morphogenesis.</title>
        <authorList>
            <person name="Cai Y."/>
            <person name="Cai X."/>
            <person name="Wang Q."/>
            <person name="Wang P."/>
            <person name="Zhang Y."/>
            <person name="Cai C."/>
            <person name="Xu Y."/>
            <person name="Wang K."/>
            <person name="Zhou Z."/>
            <person name="Wang C."/>
            <person name="Geng S."/>
            <person name="Li B."/>
            <person name="Dong Q."/>
            <person name="Hou Y."/>
            <person name="Wang H."/>
            <person name="Ai P."/>
            <person name="Liu Z."/>
            <person name="Yi F."/>
            <person name="Sun M."/>
            <person name="An G."/>
            <person name="Cheng J."/>
            <person name="Zhang Y."/>
            <person name="Shi Q."/>
            <person name="Xie Y."/>
            <person name="Shi X."/>
            <person name="Chang Y."/>
            <person name="Huang F."/>
            <person name="Chen Y."/>
            <person name="Hong S."/>
            <person name="Mi L."/>
            <person name="Sun Q."/>
            <person name="Zhang L."/>
            <person name="Zhou B."/>
            <person name="Peng R."/>
            <person name="Zhang X."/>
            <person name="Liu F."/>
        </authorList>
    </citation>
    <scope>NUCLEOTIDE SEQUENCE [LARGE SCALE GENOMIC DNA]</scope>
    <source>
        <strain evidence="2">cv. PA1801</strain>
    </source>
</reference>